<evidence type="ECO:0000259" key="1">
    <source>
        <dbReference type="Pfam" id="PF00903"/>
    </source>
</evidence>
<evidence type="ECO:0000313" key="2">
    <source>
        <dbReference type="EMBL" id="OBU07461.1"/>
    </source>
</evidence>
<dbReference type="InterPro" id="IPR029068">
    <property type="entry name" value="Glyas_Bleomycin-R_OHBP_Dase"/>
</dbReference>
<dbReference type="SUPFAM" id="SSF54593">
    <property type="entry name" value="Glyoxalase/Bleomycin resistance protein/Dihydroxybiphenyl dioxygenase"/>
    <property type="match status" value="1"/>
</dbReference>
<organism evidence="2 3">
    <name type="scientific">Morganella psychrotolerans</name>
    <dbReference type="NCBI Taxonomy" id="368603"/>
    <lineage>
        <taxon>Bacteria</taxon>
        <taxon>Pseudomonadati</taxon>
        <taxon>Pseudomonadota</taxon>
        <taxon>Gammaproteobacteria</taxon>
        <taxon>Enterobacterales</taxon>
        <taxon>Morganellaceae</taxon>
        <taxon>Morganella</taxon>
    </lineage>
</organism>
<dbReference type="AlphaFoldDB" id="A0A1B8HEF4"/>
<gene>
    <name evidence="2" type="ORF">AYY17_05080</name>
</gene>
<evidence type="ECO:0000313" key="3">
    <source>
        <dbReference type="Proteomes" id="UP000092247"/>
    </source>
</evidence>
<name>A0A1B8HEF4_9GAMM</name>
<feature type="domain" description="Glyoxalase/fosfomycin resistance/dioxygenase" evidence="1">
    <location>
        <begin position="5"/>
        <end position="110"/>
    </location>
</feature>
<dbReference type="EMBL" id="LZEX01000012">
    <property type="protein sequence ID" value="OBU07461.1"/>
    <property type="molecule type" value="Genomic_DNA"/>
</dbReference>
<proteinExistence type="predicted"/>
<dbReference type="Pfam" id="PF00903">
    <property type="entry name" value="Glyoxalase"/>
    <property type="match status" value="1"/>
</dbReference>
<sequence length="115" mass="12754">MIPASVLIHVPDVPAGLAWYQRAFPHAVAQYLPEFDFTLLRLPGFTIEIVQADEKVGAGKRGSVLYWQTDSLAQAITHFESLGARLYRGPMQIEGGLRICQVEDPFRNLIGLKGC</sequence>
<protein>
    <recommendedName>
        <fullName evidence="1">Glyoxalase/fosfomycin resistance/dioxygenase domain-containing protein</fullName>
    </recommendedName>
</protein>
<dbReference type="Gene3D" id="3.10.180.10">
    <property type="entry name" value="2,3-Dihydroxybiphenyl 1,2-Dioxygenase, domain 1"/>
    <property type="match status" value="1"/>
</dbReference>
<dbReference type="InterPro" id="IPR004360">
    <property type="entry name" value="Glyas_Fos-R_dOase_dom"/>
</dbReference>
<comment type="caution">
    <text evidence="2">The sequence shown here is derived from an EMBL/GenBank/DDBJ whole genome shotgun (WGS) entry which is preliminary data.</text>
</comment>
<dbReference type="Proteomes" id="UP000092247">
    <property type="component" value="Unassembled WGS sequence"/>
</dbReference>
<accession>A0A1B8HEF4</accession>
<reference evidence="2 3" key="1">
    <citation type="submission" date="2016-06" db="EMBL/GenBank/DDBJ databases">
        <authorList>
            <person name="Kjaerup R.B."/>
            <person name="Dalgaard T.S."/>
            <person name="Juul-Madsen H.R."/>
        </authorList>
    </citation>
    <scope>NUCLEOTIDE SEQUENCE [LARGE SCALE GENOMIC DNA]</scope>
    <source>
        <strain evidence="2 3">GCSL-Mp3</strain>
    </source>
</reference>